<sequence length="130" mass="14709">MKNVDTFKSISMVCLRDLKQAFVTLLVASCGVKTEVQTPFKTFEFRHCPTDIISDSMYVGTDVTISKCVEMCALRPWCAALLYRRQYPLCELFSKNGLTIIETTEVAGYCQFVDEDNFSSEVGCNKGRNF</sequence>
<dbReference type="Pfam" id="PF00024">
    <property type="entry name" value="PAN_1"/>
    <property type="match status" value="1"/>
</dbReference>
<evidence type="ECO:0000313" key="2">
    <source>
        <dbReference type="EMBL" id="KAH3848997.1"/>
    </source>
</evidence>
<dbReference type="AlphaFoldDB" id="A0A9D4L1I2"/>
<accession>A0A9D4L1I2</accession>
<dbReference type="PROSITE" id="PS51257">
    <property type="entry name" value="PROKAR_LIPOPROTEIN"/>
    <property type="match status" value="1"/>
</dbReference>
<evidence type="ECO:0000259" key="1">
    <source>
        <dbReference type="Pfam" id="PF00024"/>
    </source>
</evidence>
<keyword evidence="3" id="KW-1185">Reference proteome</keyword>
<proteinExistence type="predicted"/>
<dbReference type="InterPro" id="IPR003609">
    <property type="entry name" value="Pan_app"/>
</dbReference>
<dbReference type="SUPFAM" id="SSF57414">
    <property type="entry name" value="Hairpin loop containing domain-like"/>
    <property type="match status" value="1"/>
</dbReference>
<dbReference type="Proteomes" id="UP000828390">
    <property type="component" value="Unassembled WGS sequence"/>
</dbReference>
<organism evidence="2 3">
    <name type="scientific">Dreissena polymorpha</name>
    <name type="common">Zebra mussel</name>
    <name type="synonym">Mytilus polymorpha</name>
    <dbReference type="NCBI Taxonomy" id="45954"/>
    <lineage>
        <taxon>Eukaryota</taxon>
        <taxon>Metazoa</taxon>
        <taxon>Spiralia</taxon>
        <taxon>Lophotrochozoa</taxon>
        <taxon>Mollusca</taxon>
        <taxon>Bivalvia</taxon>
        <taxon>Autobranchia</taxon>
        <taxon>Heteroconchia</taxon>
        <taxon>Euheterodonta</taxon>
        <taxon>Imparidentia</taxon>
        <taxon>Neoheterodontei</taxon>
        <taxon>Myida</taxon>
        <taxon>Dreissenoidea</taxon>
        <taxon>Dreissenidae</taxon>
        <taxon>Dreissena</taxon>
    </lineage>
</organism>
<reference evidence="2" key="1">
    <citation type="journal article" date="2019" name="bioRxiv">
        <title>The Genome of the Zebra Mussel, Dreissena polymorpha: A Resource for Invasive Species Research.</title>
        <authorList>
            <person name="McCartney M.A."/>
            <person name="Auch B."/>
            <person name="Kono T."/>
            <person name="Mallez S."/>
            <person name="Zhang Y."/>
            <person name="Obille A."/>
            <person name="Becker A."/>
            <person name="Abrahante J.E."/>
            <person name="Garbe J."/>
            <person name="Badalamenti J.P."/>
            <person name="Herman A."/>
            <person name="Mangelson H."/>
            <person name="Liachko I."/>
            <person name="Sullivan S."/>
            <person name="Sone E.D."/>
            <person name="Koren S."/>
            <person name="Silverstein K.A.T."/>
            <person name="Beckman K.B."/>
            <person name="Gohl D.M."/>
        </authorList>
    </citation>
    <scope>NUCLEOTIDE SEQUENCE</scope>
    <source>
        <strain evidence="2">Duluth1</strain>
        <tissue evidence="2">Whole animal</tissue>
    </source>
</reference>
<reference evidence="2" key="2">
    <citation type="submission" date="2020-11" db="EMBL/GenBank/DDBJ databases">
        <authorList>
            <person name="McCartney M.A."/>
            <person name="Auch B."/>
            <person name="Kono T."/>
            <person name="Mallez S."/>
            <person name="Becker A."/>
            <person name="Gohl D.M."/>
            <person name="Silverstein K.A.T."/>
            <person name="Koren S."/>
            <person name="Bechman K.B."/>
            <person name="Herman A."/>
            <person name="Abrahante J.E."/>
            <person name="Garbe J."/>
        </authorList>
    </citation>
    <scope>NUCLEOTIDE SEQUENCE</scope>
    <source>
        <strain evidence="2">Duluth1</strain>
        <tissue evidence="2">Whole animal</tissue>
    </source>
</reference>
<evidence type="ECO:0000313" key="3">
    <source>
        <dbReference type="Proteomes" id="UP000828390"/>
    </source>
</evidence>
<comment type="caution">
    <text evidence="2">The sequence shown here is derived from an EMBL/GenBank/DDBJ whole genome shotgun (WGS) entry which is preliminary data.</text>
</comment>
<gene>
    <name evidence="2" type="ORF">DPMN_091382</name>
</gene>
<protein>
    <recommendedName>
        <fullName evidence="1">Apple domain-containing protein</fullName>
    </recommendedName>
</protein>
<dbReference type="EMBL" id="JAIWYP010000003">
    <property type="protein sequence ID" value="KAH3848997.1"/>
    <property type="molecule type" value="Genomic_DNA"/>
</dbReference>
<feature type="domain" description="Apple" evidence="1">
    <location>
        <begin position="59"/>
        <end position="102"/>
    </location>
</feature>
<name>A0A9D4L1I2_DREPO</name>